<dbReference type="RefSeq" id="XP_031085648.1">
    <property type="nucleotide sequence ID" value="XM_031219940.1"/>
</dbReference>
<sequence>MVRSKRADSVAHSIYDRIGILFNNSGSSHQALSFALLHPVRSLYPKPRSRTMSTSIHEAAGYKPEPELDETMTDLAFRIIFIHGLSSPCTNDAGRYDKSEAVGLKPIKSPFELPQTTAYTFYHGDNLLDNVNNIPEAAKALCTALGDEGNRSPSFLIVDVAHE</sequence>
<keyword evidence="2" id="KW-1185">Reference proteome</keyword>
<dbReference type="VEuPathDB" id="FungiDB:FPRO_15711"/>
<evidence type="ECO:0000313" key="1">
    <source>
        <dbReference type="EMBL" id="CZR45114.1"/>
    </source>
</evidence>
<protein>
    <submittedName>
        <fullName evidence="1">Uncharacterized protein</fullName>
    </submittedName>
</protein>
<proteinExistence type="predicted"/>
<reference evidence="2" key="1">
    <citation type="journal article" date="2016" name="Genome Biol. Evol.">
        <title>Comparative 'omics' of the Fusarium fujikuroi species complex highlights differences in genetic potential and metabolite synthesis.</title>
        <authorList>
            <person name="Niehaus E.-M."/>
            <person name="Muensterkoetter M."/>
            <person name="Proctor R.H."/>
            <person name="Brown D.W."/>
            <person name="Sharon A."/>
            <person name="Idan Y."/>
            <person name="Oren-Young L."/>
            <person name="Sieber C.M."/>
            <person name="Novak O."/>
            <person name="Pencik A."/>
            <person name="Tarkowska D."/>
            <person name="Hromadova K."/>
            <person name="Freeman S."/>
            <person name="Maymon M."/>
            <person name="Elazar M."/>
            <person name="Youssef S.A."/>
            <person name="El-Shabrawy E.S.M."/>
            <person name="Shalaby A.B.A."/>
            <person name="Houterman P."/>
            <person name="Brock N.L."/>
            <person name="Burkhardt I."/>
            <person name="Tsavkelova E.A."/>
            <person name="Dickschat J.S."/>
            <person name="Galuszka P."/>
            <person name="Gueldener U."/>
            <person name="Tudzynski B."/>
        </authorList>
    </citation>
    <scope>NUCLEOTIDE SEQUENCE [LARGE SCALE GENOMIC DNA]</scope>
    <source>
        <strain evidence="2">ET1</strain>
    </source>
</reference>
<dbReference type="GeneID" id="42060567"/>
<accession>A0A1L7VXJ8</accession>
<dbReference type="Proteomes" id="UP000183971">
    <property type="component" value="Unassembled WGS sequence"/>
</dbReference>
<comment type="caution">
    <text evidence="1">The sequence shown here is derived from an EMBL/GenBank/DDBJ whole genome shotgun (WGS) entry which is preliminary data.</text>
</comment>
<dbReference type="EMBL" id="FJOF01000009">
    <property type="protein sequence ID" value="CZR45114.1"/>
    <property type="molecule type" value="Genomic_DNA"/>
</dbReference>
<dbReference type="AlphaFoldDB" id="A0A1L7VXJ8"/>
<evidence type="ECO:0000313" key="2">
    <source>
        <dbReference type="Proteomes" id="UP000183971"/>
    </source>
</evidence>
<name>A0A1L7VXJ8_FUSPR</name>
<gene>
    <name evidence="1" type="ORF">FPRO_15711</name>
</gene>
<organism evidence="1 2">
    <name type="scientific">Fusarium proliferatum (strain ET1)</name>
    <name type="common">Orchid endophyte fungus</name>
    <dbReference type="NCBI Taxonomy" id="1227346"/>
    <lineage>
        <taxon>Eukaryota</taxon>
        <taxon>Fungi</taxon>
        <taxon>Dikarya</taxon>
        <taxon>Ascomycota</taxon>
        <taxon>Pezizomycotina</taxon>
        <taxon>Sordariomycetes</taxon>
        <taxon>Hypocreomycetidae</taxon>
        <taxon>Hypocreales</taxon>
        <taxon>Nectriaceae</taxon>
        <taxon>Fusarium</taxon>
        <taxon>Fusarium fujikuroi species complex</taxon>
    </lineage>
</organism>